<dbReference type="GO" id="GO:0055087">
    <property type="term" value="C:Ski complex"/>
    <property type="evidence" value="ECO:0007669"/>
    <property type="project" value="TreeGrafter"/>
</dbReference>
<dbReference type="Pfam" id="PF00270">
    <property type="entry name" value="DEAD"/>
    <property type="match status" value="1"/>
</dbReference>
<dbReference type="CDD" id="cd18795">
    <property type="entry name" value="SF2_C_Ski2"/>
    <property type="match status" value="1"/>
</dbReference>
<dbReference type="PROSITE" id="PS51192">
    <property type="entry name" value="HELICASE_ATP_BIND_1"/>
    <property type="match status" value="1"/>
</dbReference>
<evidence type="ECO:0000313" key="8">
    <source>
        <dbReference type="EMBL" id="SUZ68607.1"/>
    </source>
</evidence>
<keyword evidence="5" id="KW-0175">Coiled coil</keyword>
<sequence>VLVAAPTSSGKTLIAEYAIAKALEDGLTVAYTTPIKALSNQKFRDLTAWLGPDRVGLLTGDNAIRPEVDVVVMTTEVLRNMIYAGSPRLENLGLVVLDEVHYLQDPYRGPVWEEIIIQLPSMTRLVCLSATVTNANELAGWIGQVHGSCDAIVEPTRPVELHDHFLVFDKRHRRLQEFRTLKHGEANIEVERFLEKLGGQRRRESRGRGGAAGRPRRGEVIQHLEATGRLPAIFFVFSRQGCDDAVRSCLEQGVRFLDGRESQRVVTIVEQHLRDIQEVDLNVLGYESWLEGLQAGVAAHHAGMVAPFKEAVEDCFSAGLLRVVFATETLALGVNLPARSVVIEQLSRFRGEGHVVLTPGEYTQLTGRAGRRGIDSTGHAYALWSPYESFGQLARLASSKEFVLESAFRPTYNMAANLMARADRSFAVELLERSFAQYRSDRSVVELTANVEKARASLRTSRTEMKRLGVTSPAASTTASQSAVAVSGALRRLRPGSILKRVQGPDSQHLLVLGTTSRRGGDHRVRVVTTRGKVMMLGASDFDLSPETVAAIELPKPYSPNRREYQRVAARMLRQHLTDSGVVPEMKRPERDLQKARVDAERQVQQAELRIKSLESRIEMTQGGLARTLDSIVEVLQLFGCATGWQVTDAGRRLQGIFHEMDLLVCVCLENSIFDDLPPSEIAALASVFTYEHRSRIEPPPPWYPNPTVKDRANTILGHAARIRSEEQARGLPESRMPDPSIFAQIHGWASGHDLDQLIEEDVSAGDFVRNVRQVVDLLSQISECAPKAETRKTIRDAIGVIDRDLVAAAARVQEGIEEGDVGDAD</sequence>
<dbReference type="Pfam" id="PF00271">
    <property type="entry name" value="Helicase_C"/>
    <property type="match status" value="1"/>
</dbReference>
<dbReference type="PANTHER" id="PTHR12131">
    <property type="entry name" value="ATP-DEPENDENT RNA AND DNA HELICASE"/>
    <property type="match status" value="1"/>
</dbReference>
<evidence type="ECO:0000256" key="2">
    <source>
        <dbReference type="ARBA" id="ARBA00022801"/>
    </source>
</evidence>
<dbReference type="GO" id="GO:0005524">
    <property type="term" value="F:ATP binding"/>
    <property type="evidence" value="ECO:0007669"/>
    <property type="project" value="UniProtKB-KW"/>
</dbReference>
<proteinExistence type="predicted"/>
<dbReference type="InterPro" id="IPR058621">
    <property type="entry name" value="SH3_HelY"/>
</dbReference>
<dbReference type="Gene3D" id="1.10.3380.30">
    <property type="match status" value="1"/>
</dbReference>
<accession>A0A381PRA9</accession>
<evidence type="ECO:0000256" key="5">
    <source>
        <dbReference type="SAM" id="Coils"/>
    </source>
</evidence>
<dbReference type="GO" id="GO:0004386">
    <property type="term" value="F:helicase activity"/>
    <property type="evidence" value="ECO:0007669"/>
    <property type="project" value="UniProtKB-KW"/>
</dbReference>
<dbReference type="Gene3D" id="3.40.50.300">
    <property type="entry name" value="P-loop containing nucleotide triphosphate hydrolases"/>
    <property type="match status" value="2"/>
</dbReference>
<dbReference type="Pfam" id="PF26090">
    <property type="entry name" value="SH3_HelY"/>
    <property type="match status" value="1"/>
</dbReference>
<evidence type="ECO:0000259" key="6">
    <source>
        <dbReference type="PROSITE" id="PS51192"/>
    </source>
</evidence>
<dbReference type="InterPro" id="IPR001650">
    <property type="entry name" value="Helicase_C-like"/>
</dbReference>
<gene>
    <name evidence="8" type="ORF">METZ01_LOCUS21461</name>
</gene>
<dbReference type="InterPro" id="IPR050699">
    <property type="entry name" value="RNA-DNA_Helicase"/>
</dbReference>
<dbReference type="GO" id="GO:0003676">
    <property type="term" value="F:nucleic acid binding"/>
    <property type="evidence" value="ECO:0007669"/>
    <property type="project" value="InterPro"/>
</dbReference>
<dbReference type="AlphaFoldDB" id="A0A381PRA9"/>
<reference evidence="8" key="1">
    <citation type="submission" date="2018-05" db="EMBL/GenBank/DDBJ databases">
        <authorList>
            <person name="Lanie J.A."/>
            <person name="Ng W.-L."/>
            <person name="Kazmierczak K.M."/>
            <person name="Andrzejewski T.M."/>
            <person name="Davidsen T.M."/>
            <person name="Wayne K.J."/>
            <person name="Tettelin H."/>
            <person name="Glass J.I."/>
            <person name="Rusch D."/>
            <person name="Podicherti R."/>
            <person name="Tsui H.-C.T."/>
            <person name="Winkler M.E."/>
        </authorList>
    </citation>
    <scope>NUCLEOTIDE SEQUENCE</scope>
</reference>
<evidence type="ECO:0000256" key="3">
    <source>
        <dbReference type="ARBA" id="ARBA00022806"/>
    </source>
</evidence>
<feature type="domain" description="Helicase C-terminal" evidence="7">
    <location>
        <begin position="241"/>
        <end position="419"/>
    </location>
</feature>
<organism evidence="8">
    <name type="scientific">marine metagenome</name>
    <dbReference type="NCBI Taxonomy" id="408172"/>
    <lineage>
        <taxon>unclassified sequences</taxon>
        <taxon>metagenomes</taxon>
        <taxon>ecological metagenomes</taxon>
    </lineage>
</organism>
<dbReference type="GO" id="GO:0016787">
    <property type="term" value="F:hydrolase activity"/>
    <property type="evidence" value="ECO:0007669"/>
    <property type="project" value="UniProtKB-KW"/>
</dbReference>
<keyword evidence="3" id="KW-0347">Helicase</keyword>
<dbReference type="SMART" id="SM00490">
    <property type="entry name" value="HELICc"/>
    <property type="match status" value="1"/>
</dbReference>
<evidence type="ECO:0008006" key="9">
    <source>
        <dbReference type="Google" id="ProtNLM"/>
    </source>
</evidence>
<dbReference type="SUPFAM" id="SSF52540">
    <property type="entry name" value="P-loop containing nucleoside triphosphate hydrolases"/>
    <property type="match status" value="1"/>
</dbReference>
<protein>
    <recommendedName>
        <fullName evidence="9">Helicase ATP-binding domain-containing protein</fullName>
    </recommendedName>
</protein>
<feature type="domain" description="Helicase ATP-binding" evidence="6">
    <location>
        <begin position="1"/>
        <end position="150"/>
    </location>
</feature>
<evidence type="ECO:0000259" key="7">
    <source>
        <dbReference type="PROSITE" id="PS51194"/>
    </source>
</evidence>
<name>A0A381PRA9_9ZZZZ</name>
<dbReference type="InterPro" id="IPR027417">
    <property type="entry name" value="P-loop_NTPase"/>
</dbReference>
<dbReference type="Pfam" id="PF08148">
    <property type="entry name" value="DSHCT"/>
    <property type="match status" value="1"/>
</dbReference>
<feature type="non-terminal residue" evidence="8">
    <location>
        <position position="1"/>
    </location>
</feature>
<dbReference type="SMART" id="SM01142">
    <property type="entry name" value="DSHCT"/>
    <property type="match status" value="1"/>
</dbReference>
<dbReference type="PANTHER" id="PTHR12131:SF1">
    <property type="entry name" value="ATP-DEPENDENT RNA HELICASE SUPV3L1, MITOCHONDRIAL-RELATED"/>
    <property type="match status" value="1"/>
</dbReference>
<dbReference type="GO" id="GO:0070478">
    <property type="term" value="P:nuclear-transcribed mRNA catabolic process, 3'-5' exonucleolytic nonsense-mediated decay"/>
    <property type="evidence" value="ECO:0007669"/>
    <property type="project" value="TreeGrafter"/>
</dbReference>
<dbReference type="InterPro" id="IPR011545">
    <property type="entry name" value="DEAD/DEAH_box_helicase_dom"/>
</dbReference>
<dbReference type="EMBL" id="UINC01001039">
    <property type="protein sequence ID" value="SUZ68607.1"/>
    <property type="molecule type" value="Genomic_DNA"/>
</dbReference>
<evidence type="ECO:0000256" key="4">
    <source>
        <dbReference type="ARBA" id="ARBA00022840"/>
    </source>
</evidence>
<dbReference type="SMART" id="SM00487">
    <property type="entry name" value="DEXDc"/>
    <property type="match status" value="1"/>
</dbReference>
<keyword evidence="1" id="KW-0547">Nucleotide-binding</keyword>
<dbReference type="InterPro" id="IPR014001">
    <property type="entry name" value="Helicase_ATP-bd"/>
</dbReference>
<keyword evidence="2" id="KW-0378">Hydrolase</keyword>
<keyword evidence="4" id="KW-0067">ATP-binding</keyword>
<evidence type="ECO:0000256" key="1">
    <source>
        <dbReference type="ARBA" id="ARBA00022741"/>
    </source>
</evidence>
<dbReference type="PROSITE" id="PS51194">
    <property type="entry name" value="HELICASE_CTER"/>
    <property type="match status" value="1"/>
</dbReference>
<dbReference type="InterPro" id="IPR012961">
    <property type="entry name" value="Ski2/MTR4_C"/>
</dbReference>
<feature type="coiled-coil region" evidence="5">
    <location>
        <begin position="590"/>
        <end position="624"/>
    </location>
</feature>